<dbReference type="PANTHER" id="PTHR47115:SF1">
    <property type="entry name" value="COILED-COIL DOMAIN-CONTAINING PROTEIN 183"/>
    <property type="match status" value="1"/>
</dbReference>
<name>A0A8C6YRR7_NOTPE</name>
<reference evidence="1" key="2">
    <citation type="submission" date="2025-09" db="UniProtKB">
        <authorList>
            <consortium name="Ensembl"/>
        </authorList>
    </citation>
    <scope>IDENTIFICATION</scope>
</reference>
<dbReference type="AlphaFoldDB" id="A0A8C6YRR7"/>
<dbReference type="Ensembl" id="ENSNPET00000004333.1">
    <property type="protein sequence ID" value="ENSNPEP00000004234.1"/>
    <property type="gene ID" value="ENSNPEG00000003236.1"/>
</dbReference>
<dbReference type="InterPro" id="IPR043247">
    <property type="entry name" value="CCDC183"/>
</dbReference>
<organism evidence="1 2">
    <name type="scientific">Nothoprocta perdicaria</name>
    <name type="common">Chilean tinamou</name>
    <name type="synonym">Crypturus perdicarius</name>
    <dbReference type="NCBI Taxonomy" id="30464"/>
    <lineage>
        <taxon>Eukaryota</taxon>
        <taxon>Metazoa</taxon>
        <taxon>Chordata</taxon>
        <taxon>Craniata</taxon>
        <taxon>Vertebrata</taxon>
        <taxon>Euteleostomi</taxon>
        <taxon>Archelosauria</taxon>
        <taxon>Archosauria</taxon>
        <taxon>Dinosauria</taxon>
        <taxon>Saurischia</taxon>
        <taxon>Theropoda</taxon>
        <taxon>Coelurosauria</taxon>
        <taxon>Aves</taxon>
        <taxon>Palaeognathae</taxon>
        <taxon>Tinamiformes</taxon>
        <taxon>Tinamidae</taxon>
        <taxon>Nothoprocta</taxon>
    </lineage>
</organism>
<evidence type="ECO:0000313" key="2">
    <source>
        <dbReference type="Proteomes" id="UP000694420"/>
    </source>
</evidence>
<accession>A0A8C6YRR7</accession>
<reference evidence="1" key="1">
    <citation type="submission" date="2025-08" db="UniProtKB">
        <authorList>
            <consortium name="Ensembl"/>
        </authorList>
    </citation>
    <scope>IDENTIFICATION</scope>
</reference>
<protein>
    <submittedName>
        <fullName evidence="1">Uncharacterized protein</fullName>
    </submittedName>
</protein>
<dbReference type="PANTHER" id="PTHR47115">
    <property type="entry name" value="COILED-COIL DOMAIN-CONTAINING PROTEIN 183"/>
    <property type="match status" value="1"/>
</dbReference>
<proteinExistence type="predicted"/>
<dbReference type="Proteomes" id="UP000694420">
    <property type="component" value="Unplaced"/>
</dbReference>
<keyword evidence="2" id="KW-1185">Reference proteome</keyword>
<sequence>TMQDQRADINQQIQELRTIISLQGDAPLASVGCPHTCGLCCGTLGSRLGLRGLHWAAVGLPLPSGCLVTLPCSPASPRVCFQMAREKLQNDVFDRVNVCNMLLYELRQRDRALEELQRQLHSLQWPHGGFNPASSQLSQESQEPSLMQMIRQLENNIEKTLMKVRTGQKVTTLYLAVRDVLKKELAHLPLRLNVLDRMVEVYQGELKGMELMALDAFKATDTAKVRPRPRTPLPGARAHGDPAWTALGSQAIDSSCNQV</sequence>
<evidence type="ECO:0000313" key="1">
    <source>
        <dbReference type="Ensembl" id="ENSNPEP00000004234.1"/>
    </source>
</evidence>